<accession>A0ABQ7U1J2</accession>
<gene>
    <name evidence="2" type="ORF">KY290_033845</name>
</gene>
<feature type="region of interest" description="Disordered" evidence="1">
    <location>
        <begin position="137"/>
        <end position="325"/>
    </location>
</feature>
<feature type="region of interest" description="Disordered" evidence="1">
    <location>
        <begin position="375"/>
        <end position="560"/>
    </location>
</feature>
<feature type="compositionally biased region" description="Basic and acidic residues" evidence="1">
    <location>
        <begin position="287"/>
        <end position="297"/>
    </location>
</feature>
<dbReference type="InterPro" id="IPR040256">
    <property type="entry name" value="At4g02000-like"/>
</dbReference>
<feature type="compositionally biased region" description="Basic residues" evidence="1">
    <location>
        <begin position="417"/>
        <end position="436"/>
    </location>
</feature>
<dbReference type="PANTHER" id="PTHR31286:SF177">
    <property type="entry name" value="ENDONUCLEASE_EXONUCLEASE_PHOSPHATASE"/>
    <property type="match status" value="1"/>
</dbReference>
<evidence type="ECO:0000256" key="1">
    <source>
        <dbReference type="SAM" id="MobiDB-lite"/>
    </source>
</evidence>
<feature type="compositionally biased region" description="Acidic residues" evidence="1">
    <location>
        <begin position="475"/>
        <end position="495"/>
    </location>
</feature>
<comment type="caution">
    <text evidence="2">The sequence shown here is derived from an EMBL/GenBank/DDBJ whole genome shotgun (WGS) entry which is preliminary data.</text>
</comment>
<name>A0ABQ7U1J2_SOLTU</name>
<keyword evidence="3" id="KW-1185">Reference proteome</keyword>
<dbReference type="EMBL" id="JAIVGD010000026">
    <property type="protein sequence ID" value="KAH0740802.1"/>
    <property type="molecule type" value="Genomic_DNA"/>
</dbReference>
<feature type="compositionally biased region" description="Basic and acidic residues" evidence="1">
    <location>
        <begin position="137"/>
        <end position="165"/>
    </location>
</feature>
<sequence length="560" mass="64081">MTIEGQLMRIQTWTPTFRLEQETPIVSVWVALPELSWHCYKKEFVSILLKPIGKVLYLDSPTTQKTRGSVARVNVQIYLTKVRPPHVWMGIDEDDYNIGRWQQVQYEGVPEYCMYCRHQGHHEYDCNIKKKDEEHKKKKEAENEKKNKTKPEQGKDNRKEKDNQNNREAGQITRDTNQQPQPGHSNNQQEEQWQVQRGKHIKTNHNSEDRSTSPQDKTPTNTRQQQQGKDTIINHNTYINLDSQDQSNNQENEVVQISASKSVKQNHVGEGSGKLNQPTSPKKQKKQITEAVKELQGSKHAPGNSDNIQNREVTKDTGIDTVLPSPTPLNNDVCIVAEEAVGGMEGRAHEIHTNLQDGVSKRGRELTHVLYEVVDNDHRNDSRAPATPNSNQHMAGQQEVQKENDMITDTGQQKSNNKSRGKLSKKKRAAIKKRLQKKFEQESKLTDKGKQTEEQVANKVRKGRQIQDDYGALNSEDELDPDSQSIEEYDEEDEELSNHLIQAFGSTFHDECPEEVRELTEQHGLSPRGRKQHRQTKHQATNNTSAAPSRPITRSKSKGF</sequence>
<feature type="compositionally biased region" description="Polar residues" evidence="1">
    <location>
        <begin position="387"/>
        <end position="399"/>
    </location>
</feature>
<dbReference type="Proteomes" id="UP000826656">
    <property type="component" value="Unassembled WGS sequence"/>
</dbReference>
<feature type="compositionally biased region" description="Polar residues" evidence="1">
    <location>
        <begin position="212"/>
        <end position="265"/>
    </location>
</feature>
<feature type="compositionally biased region" description="Basic and acidic residues" evidence="1">
    <location>
        <begin position="508"/>
        <end position="521"/>
    </location>
</feature>
<evidence type="ECO:0000313" key="2">
    <source>
        <dbReference type="EMBL" id="KAH0740802.1"/>
    </source>
</evidence>
<proteinExistence type="predicted"/>
<evidence type="ECO:0008006" key="4">
    <source>
        <dbReference type="Google" id="ProtNLM"/>
    </source>
</evidence>
<feature type="compositionally biased region" description="Basic and acidic residues" evidence="1">
    <location>
        <begin position="437"/>
        <end position="453"/>
    </location>
</feature>
<evidence type="ECO:0000313" key="3">
    <source>
        <dbReference type="Proteomes" id="UP000826656"/>
    </source>
</evidence>
<protein>
    <recommendedName>
        <fullName evidence="4">DUF4283 domain-containing protein</fullName>
    </recommendedName>
</protein>
<organism evidence="2 3">
    <name type="scientific">Solanum tuberosum</name>
    <name type="common">Potato</name>
    <dbReference type="NCBI Taxonomy" id="4113"/>
    <lineage>
        <taxon>Eukaryota</taxon>
        <taxon>Viridiplantae</taxon>
        <taxon>Streptophyta</taxon>
        <taxon>Embryophyta</taxon>
        <taxon>Tracheophyta</taxon>
        <taxon>Spermatophyta</taxon>
        <taxon>Magnoliopsida</taxon>
        <taxon>eudicotyledons</taxon>
        <taxon>Gunneridae</taxon>
        <taxon>Pentapetalae</taxon>
        <taxon>asterids</taxon>
        <taxon>lamiids</taxon>
        <taxon>Solanales</taxon>
        <taxon>Solanaceae</taxon>
        <taxon>Solanoideae</taxon>
        <taxon>Solaneae</taxon>
        <taxon>Solanum</taxon>
    </lineage>
</organism>
<feature type="compositionally biased region" description="Polar residues" evidence="1">
    <location>
        <begin position="538"/>
        <end position="547"/>
    </location>
</feature>
<dbReference type="PANTHER" id="PTHR31286">
    <property type="entry name" value="GLYCINE-RICH CELL WALL STRUCTURAL PROTEIN 1.8-LIKE"/>
    <property type="match status" value="1"/>
</dbReference>
<reference evidence="2 3" key="1">
    <citation type="journal article" date="2021" name="bioRxiv">
        <title>Chromosome-scale and haplotype-resolved genome assembly of a tetraploid potato cultivar.</title>
        <authorList>
            <person name="Sun H."/>
            <person name="Jiao W.-B."/>
            <person name="Krause K."/>
            <person name="Campoy J.A."/>
            <person name="Goel M."/>
            <person name="Folz-Donahue K."/>
            <person name="Kukat C."/>
            <person name="Huettel B."/>
            <person name="Schneeberger K."/>
        </authorList>
    </citation>
    <scope>NUCLEOTIDE SEQUENCE [LARGE SCALE GENOMIC DNA]</scope>
    <source>
        <strain evidence="2">SolTubOtavaFocal</strain>
        <tissue evidence="2">Leaves</tissue>
    </source>
</reference>
<feature type="compositionally biased region" description="Polar residues" evidence="1">
    <location>
        <begin position="407"/>
        <end position="416"/>
    </location>
</feature>
<feature type="compositionally biased region" description="Basic residues" evidence="1">
    <location>
        <begin position="528"/>
        <end position="537"/>
    </location>
</feature>
<feature type="compositionally biased region" description="Polar residues" evidence="1">
    <location>
        <begin position="173"/>
        <end position="195"/>
    </location>
</feature>